<reference evidence="2 3" key="1">
    <citation type="submission" date="2024-05" db="EMBL/GenBank/DDBJ databases">
        <title>Sphingomonas sp. HF-S3 16S ribosomal RNA gene Genome sequencing and assembly.</title>
        <authorList>
            <person name="Lee H."/>
        </authorList>
    </citation>
    <scope>NUCLEOTIDE SEQUENCE [LARGE SCALE GENOMIC DNA]</scope>
    <source>
        <strain evidence="2 3">HF-S3</strain>
    </source>
</reference>
<feature type="transmembrane region" description="Helical" evidence="1">
    <location>
        <begin position="183"/>
        <end position="201"/>
    </location>
</feature>
<keyword evidence="1" id="KW-0812">Transmembrane</keyword>
<keyword evidence="1" id="KW-0472">Membrane</keyword>
<sequence>MTSPGTDASLTNPVDAALQNTPDLAGLEPIEKIKRRWPLAVAGVLTVLMIAALGRELFGSGLAGLQQTIPTHPLFYVAIAIFYLGPPTFDYLIYRRLWGIPLSGMAALHKKRIANEAVVGYSGEAYFYAWARQRTQMVAAPFGAVKDVTIQSAIAGNVFTLLLILLLIPFMDMLPRDIVNPKTVAISAAVIIAMCLPFVLFSKRVFSLPRGRLVWIFSIHMLRLSVGTMSLAFAWHFAMPEVAVGTWLFLAAVRMLASRVPLLPNKEAIFATATIWLIGSGDSLSELMALVAALSLLAHIALLGVFSVQSAAKRLGWI</sequence>
<protein>
    <recommendedName>
        <fullName evidence="4">Flippase-like domain-containing protein</fullName>
    </recommendedName>
</protein>
<keyword evidence="3" id="KW-1185">Reference proteome</keyword>
<dbReference type="EMBL" id="JBDIZK010000001">
    <property type="protein sequence ID" value="MEN3745672.1"/>
    <property type="molecule type" value="Genomic_DNA"/>
</dbReference>
<feature type="transmembrane region" description="Helical" evidence="1">
    <location>
        <begin position="153"/>
        <end position="171"/>
    </location>
</feature>
<evidence type="ECO:0000256" key="1">
    <source>
        <dbReference type="SAM" id="Phobius"/>
    </source>
</evidence>
<feature type="transmembrane region" description="Helical" evidence="1">
    <location>
        <begin position="287"/>
        <end position="308"/>
    </location>
</feature>
<feature type="transmembrane region" description="Helical" evidence="1">
    <location>
        <begin position="74"/>
        <end position="94"/>
    </location>
</feature>
<name>A0ABV0B398_9SPHN</name>
<evidence type="ECO:0008006" key="4">
    <source>
        <dbReference type="Google" id="ProtNLM"/>
    </source>
</evidence>
<dbReference type="RefSeq" id="WP_346244685.1">
    <property type="nucleotide sequence ID" value="NZ_JBDIZK010000001.1"/>
</dbReference>
<feature type="transmembrane region" description="Helical" evidence="1">
    <location>
        <begin position="37"/>
        <end position="54"/>
    </location>
</feature>
<gene>
    <name evidence="2" type="ORF">TPR58_00725</name>
</gene>
<dbReference type="Proteomes" id="UP001427805">
    <property type="component" value="Unassembled WGS sequence"/>
</dbReference>
<comment type="caution">
    <text evidence="2">The sequence shown here is derived from an EMBL/GenBank/DDBJ whole genome shotgun (WGS) entry which is preliminary data.</text>
</comment>
<accession>A0ABV0B398</accession>
<proteinExistence type="predicted"/>
<organism evidence="2 3">
    <name type="scientific">Sphingomonas rustica</name>
    <dbReference type="NCBI Taxonomy" id="3103142"/>
    <lineage>
        <taxon>Bacteria</taxon>
        <taxon>Pseudomonadati</taxon>
        <taxon>Pseudomonadota</taxon>
        <taxon>Alphaproteobacteria</taxon>
        <taxon>Sphingomonadales</taxon>
        <taxon>Sphingomonadaceae</taxon>
        <taxon>Sphingomonas</taxon>
    </lineage>
</organism>
<evidence type="ECO:0000313" key="3">
    <source>
        <dbReference type="Proteomes" id="UP001427805"/>
    </source>
</evidence>
<feature type="transmembrane region" description="Helical" evidence="1">
    <location>
        <begin position="213"/>
        <end position="238"/>
    </location>
</feature>
<evidence type="ECO:0000313" key="2">
    <source>
        <dbReference type="EMBL" id="MEN3745672.1"/>
    </source>
</evidence>
<keyword evidence="1" id="KW-1133">Transmembrane helix</keyword>